<name>A0A821XSM9_9NEOP</name>
<dbReference type="PANTHER" id="PTHR47272">
    <property type="entry name" value="DDE_TNP_1_7 DOMAIN-CONTAINING PROTEIN"/>
    <property type="match status" value="1"/>
</dbReference>
<evidence type="ECO:0000313" key="4">
    <source>
        <dbReference type="Proteomes" id="UP000663880"/>
    </source>
</evidence>
<evidence type="ECO:0000313" key="3">
    <source>
        <dbReference type="EMBL" id="CAF4948372.1"/>
    </source>
</evidence>
<dbReference type="Pfam" id="PF13843">
    <property type="entry name" value="DDE_Tnp_1_7"/>
    <property type="match status" value="1"/>
</dbReference>
<gene>
    <name evidence="3" type="ORF">PMACD_LOCUS15436</name>
</gene>
<organism evidence="3 4">
    <name type="scientific">Pieris macdunnoughi</name>
    <dbReference type="NCBI Taxonomy" id="345717"/>
    <lineage>
        <taxon>Eukaryota</taxon>
        <taxon>Metazoa</taxon>
        <taxon>Ecdysozoa</taxon>
        <taxon>Arthropoda</taxon>
        <taxon>Hexapoda</taxon>
        <taxon>Insecta</taxon>
        <taxon>Pterygota</taxon>
        <taxon>Neoptera</taxon>
        <taxon>Endopterygota</taxon>
        <taxon>Lepidoptera</taxon>
        <taxon>Glossata</taxon>
        <taxon>Ditrysia</taxon>
        <taxon>Papilionoidea</taxon>
        <taxon>Pieridae</taxon>
        <taxon>Pierinae</taxon>
        <taxon>Pieris</taxon>
    </lineage>
</organism>
<dbReference type="InterPro" id="IPR029526">
    <property type="entry name" value="PGBD"/>
</dbReference>
<comment type="caution">
    <text evidence="3">The sequence shown here is derived from an EMBL/GenBank/DDBJ whole genome shotgun (WGS) entry which is preliminary data.</text>
</comment>
<evidence type="ECO:0000256" key="1">
    <source>
        <dbReference type="SAM" id="MobiDB-lite"/>
    </source>
</evidence>
<dbReference type="AlphaFoldDB" id="A0A821XSM9"/>
<dbReference type="Proteomes" id="UP000663880">
    <property type="component" value="Unassembled WGS sequence"/>
</dbReference>
<dbReference type="PANTHER" id="PTHR47272:SF1">
    <property type="entry name" value="PIGGYBAC TRANSPOSABLE ELEMENT-DERIVED PROTEIN 3-LIKE"/>
    <property type="match status" value="1"/>
</dbReference>
<feature type="domain" description="PiggyBac transposable element-derived protein" evidence="2">
    <location>
        <begin position="105"/>
        <end position="217"/>
    </location>
</feature>
<proteinExistence type="predicted"/>
<evidence type="ECO:0000259" key="2">
    <source>
        <dbReference type="Pfam" id="PF13843"/>
    </source>
</evidence>
<reference evidence="3" key="1">
    <citation type="submission" date="2021-02" db="EMBL/GenBank/DDBJ databases">
        <authorList>
            <person name="Steward A R."/>
        </authorList>
    </citation>
    <scope>NUCLEOTIDE SEQUENCE</scope>
</reference>
<accession>A0A821XSM9</accession>
<protein>
    <recommendedName>
        <fullName evidence="2">PiggyBac transposable element-derived protein domain-containing protein</fullName>
    </recommendedName>
</protein>
<keyword evidence="4" id="KW-1185">Reference proteome</keyword>
<dbReference type="EMBL" id="CAJOBZ010000070">
    <property type="protein sequence ID" value="CAF4948372.1"/>
    <property type="molecule type" value="Genomic_DNA"/>
</dbReference>
<sequence length="225" mass="25916">MGIYMISGVLPPPSLDNGGGATSRLRIGVGRHGPLPTHSSRYRPRQCFAPIDPSVYWLRSNRTSVGAWSPYDLQKATPRRTPRSPKAQNRHQAGASLKRVIIPKTPLEYFQYFFDDGILNMITEQSNLYSTQTIGRSLNFSTQDKDFIAINLIMGIVKMPAYTDYWCQEFRFSQIADVMTLKKFQQIRRYIHFNDNLLDDGDRYFKVRPLIEKVRANIVVTKHKL</sequence>
<dbReference type="OrthoDB" id="123207at2759"/>
<feature type="region of interest" description="Disordered" evidence="1">
    <location>
        <begin position="69"/>
        <end position="92"/>
    </location>
</feature>